<dbReference type="GO" id="GO:0000155">
    <property type="term" value="F:phosphorelay sensor kinase activity"/>
    <property type="evidence" value="ECO:0007669"/>
    <property type="project" value="TreeGrafter"/>
</dbReference>
<dbReference type="Pfam" id="PF07494">
    <property type="entry name" value="Reg_prop"/>
    <property type="match status" value="1"/>
</dbReference>
<comment type="caution">
    <text evidence="4">The sequence shown here is derived from an EMBL/GenBank/DDBJ whole genome shotgun (WGS) entry which is preliminary data.</text>
</comment>
<keyword evidence="5" id="KW-1185">Reference proteome</keyword>
<dbReference type="InterPro" id="IPR029787">
    <property type="entry name" value="Nucleotide_cyclase"/>
</dbReference>
<dbReference type="InterPro" id="IPR043128">
    <property type="entry name" value="Rev_trsase/Diguanyl_cyclase"/>
</dbReference>
<feature type="transmembrane region" description="Helical" evidence="2">
    <location>
        <begin position="824"/>
        <end position="843"/>
    </location>
</feature>
<dbReference type="PANTHER" id="PTHR43547:SF2">
    <property type="entry name" value="HYBRID SIGNAL TRANSDUCTION HISTIDINE KINASE C"/>
    <property type="match status" value="1"/>
</dbReference>
<dbReference type="SMART" id="SM00267">
    <property type="entry name" value="GGDEF"/>
    <property type="match status" value="1"/>
</dbReference>
<evidence type="ECO:0000256" key="1">
    <source>
        <dbReference type="ARBA" id="ARBA00022553"/>
    </source>
</evidence>
<gene>
    <name evidence="4" type="ORF">DL796_10055</name>
</gene>
<dbReference type="SUPFAM" id="SSF55073">
    <property type="entry name" value="Nucleotide cyclase"/>
    <property type="match status" value="1"/>
</dbReference>
<dbReference type="OrthoDB" id="176203at2"/>
<dbReference type="Gene3D" id="2.130.10.10">
    <property type="entry name" value="YVTN repeat-like/Quinoprotein amine dehydrogenase"/>
    <property type="match status" value="2"/>
</dbReference>
<dbReference type="Gene3D" id="3.30.70.270">
    <property type="match status" value="1"/>
</dbReference>
<dbReference type="SUPFAM" id="SSF63829">
    <property type="entry name" value="Calcium-dependent phosphotriesterase"/>
    <property type="match status" value="2"/>
</dbReference>
<evidence type="ECO:0000256" key="2">
    <source>
        <dbReference type="SAM" id="Phobius"/>
    </source>
</evidence>
<dbReference type="InterPro" id="IPR000160">
    <property type="entry name" value="GGDEF_dom"/>
</dbReference>
<dbReference type="SUPFAM" id="SSF50998">
    <property type="entry name" value="Quinoprotein alcohol dehydrogenase-like"/>
    <property type="match status" value="1"/>
</dbReference>
<sequence length="1122" mass="127841">MPVIFKLRNRPSLKPKCLKALLLTHIFAFFCAIFLFVPTVEAVHNLNDRIRFNSLTIEDNLSQSSVNSIVEDKNGYMWFATQDGLNRYDGRVFKHVMFAPKADNSLSSPTVTNLYYNSDDTIWALTTQGFDSVDSVTLQVTHWADKIIGLEKQEDPNFLSIQILAATPTDNQQMLVLTDDYIVSIDHANERVIRLAQFDFLIANNDIRSFVYLNQRLYFLDDNCLVSMDLEGKSKNSKCLSAELSLRSLKVDHQTLNTIFIMGQKGFATYDVSSEELEYHQVYDNRKSKFAGILDILSHDNGYWLATSTGLKFWDAATQSITSEFYTEISDPYSITNDYVQSIWKSKDGIFWIGGLYGVNYWKSKQEFTHLLQKKEVMGFNLNNYTTSLLKTHTGDFLIGTDSSGIYKYNSDFSSLSRFSPLPVGDELITPGYIAGMIEDRNRNLWIISEAGLFIKPFGEDRFNLIKEAQDVNGEKVHLIDMSTIIETRSGEIWIGGVNQFFQIKVRRNSETANTYSLEFTSYRHLLPKELMDTKYGVYTIYEDLQGYIWMGFANGLIRFNPLTNSIEIFNSVPADPQTLSNSDITVLYEDLLGVLWVGTVSGLNRVRYNSKGGVYFQRVTEDDGFVDDFICSILADESGYLWVSTSNGLVKYHPDKGRPVNFSYSDGLQYNEFFTNADLIDDEGNLYFGGVNGITLFNPNKVSIDKVEKPLKITSVLQEGNVVNLTYQKGEYFARVKDSGVVTIELSTFDFINGKQSEYRYKIDTYGENWIYLDGPTIRLHNLEQDKFLITAQSRPKNGKWDETEAVLRLSVNKGFWASAQGYTLYLIALTVVVLGMAIYLARYFSRRIAEQELKLEERKAQTQLLLSEKKTLLYQVEDLQYSLSEQRYLSERLEGKLERQSFTDQVTGFKSKHYLKQHIDKELENITSTWLENDGIAGVFLGVFAVDIDNLSMINKEHGPLCGNEVLKQAAECLRTISYGTDTLVRWQGATLLILSRGIEKREQMILAEKIRSIIASRKFDLGNGASIDVTCSVGFGRFPFLENPKEVITWEQLIYVINKALTVAKTNSRNAWLGIYTNQFSHPQEIRTQITTNLNGLLASGQLEYVSSIPKSNKIDWDS</sequence>
<dbReference type="InterPro" id="IPR013783">
    <property type="entry name" value="Ig-like_fold"/>
</dbReference>
<dbReference type="EMBL" id="QICH01000003">
    <property type="protein sequence ID" value="PXF62663.1"/>
    <property type="molecule type" value="Genomic_DNA"/>
</dbReference>
<reference evidence="4 5" key="1">
    <citation type="submission" date="2018-05" db="EMBL/GenBank/DDBJ databases">
        <title>Kangiella spongicola genome sequence.</title>
        <authorList>
            <person name="Maclea K.S."/>
            <person name="Goen A.E."/>
            <person name="Kelley C."/>
            <person name="Underriner A."/>
            <person name="Silverwood T."/>
            <person name="Trachtenberg A.M."/>
        </authorList>
    </citation>
    <scope>NUCLEOTIDE SEQUENCE [LARGE SCALE GENOMIC DNA]</scope>
    <source>
        <strain evidence="4 5">ATCC BAA-2076</strain>
    </source>
</reference>
<feature type="domain" description="GGDEF" evidence="3">
    <location>
        <begin position="941"/>
        <end position="1080"/>
    </location>
</feature>
<accession>A0A318D1J3</accession>
<evidence type="ECO:0000259" key="3">
    <source>
        <dbReference type="PROSITE" id="PS50887"/>
    </source>
</evidence>
<dbReference type="CDD" id="cd01949">
    <property type="entry name" value="GGDEF"/>
    <property type="match status" value="1"/>
</dbReference>
<dbReference type="PANTHER" id="PTHR43547">
    <property type="entry name" value="TWO-COMPONENT HISTIDINE KINASE"/>
    <property type="match status" value="1"/>
</dbReference>
<keyword evidence="2" id="KW-0812">Transmembrane</keyword>
<dbReference type="InterPro" id="IPR011047">
    <property type="entry name" value="Quinoprotein_ADH-like_sf"/>
</dbReference>
<dbReference type="InterPro" id="IPR011110">
    <property type="entry name" value="Reg_prop"/>
</dbReference>
<dbReference type="PROSITE" id="PS50887">
    <property type="entry name" value="GGDEF"/>
    <property type="match status" value="1"/>
</dbReference>
<dbReference type="NCBIfam" id="TIGR00254">
    <property type="entry name" value="GGDEF"/>
    <property type="match status" value="1"/>
</dbReference>
<protein>
    <submittedName>
        <fullName evidence="4">GGDEF domain-containing protein</fullName>
    </submittedName>
</protein>
<keyword evidence="2" id="KW-0472">Membrane</keyword>
<dbReference type="Proteomes" id="UP000247689">
    <property type="component" value="Unassembled WGS sequence"/>
</dbReference>
<name>A0A318D1J3_9GAMM</name>
<dbReference type="Gene3D" id="2.60.40.10">
    <property type="entry name" value="Immunoglobulins"/>
    <property type="match status" value="1"/>
</dbReference>
<dbReference type="AlphaFoldDB" id="A0A318D1J3"/>
<dbReference type="Pfam" id="PF00990">
    <property type="entry name" value="GGDEF"/>
    <property type="match status" value="1"/>
</dbReference>
<evidence type="ECO:0000313" key="4">
    <source>
        <dbReference type="EMBL" id="PXF62663.1"/>
    </source>
</evidence>
<organism evidence="4 5">
    <name type="scientific">Kangiella spongicola</name>
    <dbReference type="NCBI Taxonomy" id="796379"/>
    <lineage>
        <taxon>Bacteria</taxon>
        <taxon>Pseudomonadati</taxon>
        <taxon>Pseudomonadota</taxon>
        <taxon>Gammaproteobacteria</taxon>
        <taxon>Kangiellales</taxon>
        <taxon>Kangiellaceae</taxon>
        <taxon>Kangiella</taxon>
    </lineage>
</organism>
<dbReference type="InterPro" id="IPR015943">
    <property type="entry name" value="WD40/YVTN_repeat-like_dom_sf"/>
</dbReference>
<keyword evidence="1" id="KW-0597">Phosphoprotein</keyword>
<keyword evidence="2" id="KW-1133">Transmembrane helix</keyword>
<evidence type="ECO:0000313" key="5">
    <source>
        <dbReference type="Proteomes" id="UP000247689"/>
    </source>
</evidence>
<proteinExistence type="predicted"/>